<dbReference type="Pfam" id="PF01278">
    <property type="entry name" value="Omptin"/>
    <property type="match status" value="1"/>
</dbReference>
<proteinExistence type="predicted"/>
<dbReference type="GO" id="GO:0009279">
    <property type="term" value="C:cell outer membrane"/>
    <property type="evidence" value="ECO:0007669"/>
    <property type="project" value="InterPro"/>
</dbReference>
<evidence type="ECO:0000313" key="2">
    <source>
        <dbReference type="Proteomes" id="UP000595224"/>
    </source>
</evidence>
<keyword evidence="1" id="KW-0378">Hydrolase</keyword>
<dbReference type="EMBL" id="CP064936">
    <property type="protein sequence ID" value="QQA01466.1"/>
    <property type="molecule type" value="Genomic_DNA"/>
</dbReference>
<dbReference type="RefSeq" id="WP_198442993.1">
    <property type="nucleotide sequence ID" value="NZ_CBCSHE010000027.1"/>
</dbReference>
<organism evidence="1 2">
    <name type="scientific">Treponema peruense</name>
    <dbReference type="NCBI Taxonomy" id="2787628"/>
    <lineage>
        <taxon>Bacteria</taxon>
        <taxon>Pseudomonadati</taxon>
        <taxon>Spirochaetota</taxon>
        <taxon>Spirochaetia</taxon>
        <taxon>Spirochaetales</taxon>
        <taxon>Treponemataceae</taxon>
        <taxon>Treponema</taxon>
    </lineage>
</organism>
<sequence length="302" mass="34731">MKKVFFLLVFVLYANHYVSGISFQICPFSGFEFGNISELVYENNVEVSELEWTQITPYIGITTKINLWNFLFDFTIKNAIPVALGRITDKDFSNAGSSYVSLYSEHNLITDKDYLFDLNIVYLFKINKLVAGLGISGFYSNLKMEAVDGYLQYPDDNTVWTGTENKDYLNGTSISYEQQKFAGGFYSIVQTNLQKFNLAFSFNIYPFIKVDCIDNHFFRSIQFLDNMTIGYCYRVNVIADWKISKNCILFFSVDYFYLEAFGTTSINPLGQINYGTRETKDSNNSATNESNFNFKAGFKLFL</sequence>
<dbReference type="AlphaFoldDB" id="A0A7T3V5H4"/>
<dbReference type="GO" id="GO:0006508">
    <property type="term" value="P:proteolysis"/>
    <property type="evidence" value="ECO:0007669"/>
    <property type="project" value="UniProtKB-KW"/>
</dbReference>
<name>A0A7T3V5H4_9SPIR</name>
<dbReference type="InterPro" id="IPR000036">
    <property type="entry name" value="Peptidase_A26_omptin"/>
</dbReference>
<dbReference type="Proteomes" id="UP000595224">
    <property type="component" value="Chromosome"/>
</dbReference>
<protein>
    <submittedName>
        <fullName evidence="1">Omptin family outer membrane protease</fullName>
    </submittedName>
</protein>
<keyword evidence="1" id="KW-0645">Protease</keyword>
<keyword evidence="2" id="KW-1185">Reference proteome</keyword>
<reference evidence="1 2" key="1">
    <citation type="submission" date="2020-11" db="EMBL/GenBank/DDBJ databases">
        <title>Treponema Peruensis nv. sp., first commensal Treponema isolated from human feces.</title>
        <authorList>
            <person name="Belkhou C."/>
            <person name="Raes J."/>
        </authorList>
    </citation>
    <scope>NUCLEOTIDE SEQUENCE [LARGE SCALE GENOMIC DNA]</scope>
    <source>
        <strain evidence="1 2">RCC2812</strain>
    </source>
</reference>
<dbReference type="KEGG" id="tper:IWA51_02290"/>
<evidence type="ECO:0000313" key="1">
    <source>
        <dbReference type="EMBL" id="QQA01466.1"/>
    </source>
</evidence>
<dbReference type="InterPro" id="IPR053724">
    <property type="entry name" value="OMP_A26_sf"/>
</dbReference>
<dbReference type="InterPro" id="IPR020080">
    <property type="entry name" value="OM_adhesin/peptidase_omptin"/>
</dbReference>
<accession>A0A7T3V5H4</accession>
<gene>
    <name evidence="1" type="ORF">IWA51_02290</name>
</gene>
<dbReference type="GO" id="GO:0004190">
    <property type="term" value="F:aspartic-type endopeptidase activity"/>
    <property type="evidence" value="ECO:0007669"/>
    <property type="project" value="InterPro"/>
</dbReference>
<dbReference type="Gene3D" id="2.40.128.90">
    <property type="entry name" value="OMPT-like"/>
    <property type="match status" value="1"/>
</dbReference>
<dbReference type="SUPFAM" id="SSF69917">
    <property type="entry name" value="OMPT-like"/>
    <property type="match status" value="1"/>
</dbReference>